<accession>A0AA36CLG3</accession>
<evidence type="ECO:0000256" key="1">
    <source>
        <dbReference type="SAM" id="MobiDB-lite"/>
    </source>
</evidence>
<sequence>KLNTWENIDRPALIANIDVLKTELDELYADFLKEVNDKTTAWRAIKTAVEALESDKKQICGELSQPNINLPLNMQTFPPVIGVTAAGRLDTGAGTGSDEMKPHSGQQEHEPEQDAPDTDEV</sequence>
<feature type="compositionally biased region" description="Basic and acidic residues" evidence="1">
    <location>
        <begin position="98"/>
        <end position="112"/>
    </location>
</feature>
<dbReference type="EMBL" id="CATQJA010002333">
    <property type="protein sequence ID" value="CAJ0570482.1"/>
    <property type="molecule type" value="Genomic_DNA"/>
</dbReference>
<dbReference type="Proteomes" id="UP001177023">
    <property type="component" value="Unassembled WGS sequence"/>
</dbReference>
<feature type="region of interest" description="Disordered" evidence="1">
    <location>
        <begin position="87"/>
        <end position="121"/>
    </location>
</feature>
<feature type="non-terminal residue" evidence="2">
    <location>
        <position position="1"/>
    </location>
</feature>
<feature type="non-terminal residue" evidence="2">
    <location>
        <position position="121"/>
    </location>
</feature>
<reference evidence="2" key="1">
    <citation type="submission" date="2023-06" db="EMBL/GenBank/DDBJ databases">
        <authorList>
            <person name="Delattre M."/>
        </authorList>
    </citation>
    <scope>NUCLEOTIDE SEQUENCE</scope>
    <source>
        <strain evidence="2">AF72</strain>
    </source>
</reference>
<protein>
    <submittedName>
        <fullName evidence="2">Uncharacterized protein</fullName>
    </submittedName>
</protein>
<keyword evidence="3" id="KW-1185">Reference proteome</keyword>
<name>A0AA36CLG3_9BILA</name>
<comment type="caution">
    <text evidence="2">The sequence shown here is derived from an EMBL/GenBank/DDBJ whole genome shotgun (WGS) entry which is preliminary data.</text>
</comment>
<evidence type="ECO:0000313" key="2">
    <source>
        <dbReference type="EMBL" id="CAJ0570482.1"/>
    </source>
</evidence>
<proteinExistence type="predicted"/>
<dbReference type="AlphaFoldDB" id="A0AA36CLG3"/>
<evidence type="ECO:0000313" key="3">
    <source>
        <dbReference type="Proteomes" id="UP001177023"/>
    </source>
</evidence>
<organism evidence="2 3">
    <name type="scientific">Mesorhabditis spiculigera</name>
    <dbReference type="NCBI Taxonomy" id="96644"/>
    <lineage>
        <taxon>Eukaryota</taxon>
        <taxon>Metazoa</taxon>
        <taxon>Ecdysozoa</taxon>
        <taxon>Nematoda</taxon>
        <taxon>Chromadorea</taxon>
        <taxon>Rhabditida</taxon>
        <taxon>Rhabditina</taxon>
        <taxon>Rhabditomorpha</taxon>
        <taxon>Rhabditoidea</taxon>
        <taxon>Rhabditidae</taxon>
        <taxon>Mesorhabditinae</taxon>
        <taxon>Mesorhabditis</taxon>
    </lineage>
</organism>
<gene>
    <name evidence="2" type="ORF">MSPICULIGERA_LOCUS8920</name>
</gene>